<dbReference type="PROSITE" id="PS51865">
    <property type="entry name" value="PDZ_GRASP"/>
    <property type="match status" value="1"/>
</dbReference>
<evidence type="ECO:0000313" key="9">
    <source>
        <dbReference type="Proteomes" id="UP000593571"/>
    </source>
</evidence>
<evidence type="ECO:0000313" key="8">
    <source>
        <dbReference type="EMBL" id="KAF6495051.1"/>
    </source>
</evidence>
<comment type="similarity">
    <text evidence="2">Belongs to the GORASP family.</text>
</comment>
<dbReference type="InterPro" id="IPR007583">
    <property type="entry name" value="GRASP55_65"/>
</dbReference>
<evidence type="ECO:0000256" key="5">
    <source>
        <dbReference type="ARBA" id="ARBA00023136"/>
    </source>
</evidence>
<name>A0A7J8JET5_ROUAE</name>
<accession>A0A7J8JET5</accession>
<dbReference type="PANTHER" id="PTHR12893:SF1">
    <property type="entry name" value="GOLGI REASSEMBLY-STACKING PROTEIN 2"/>
    <property type="match status" value="1"/>
</dbReference>
<dbReference type="GO" id="GO:0000139">
    <property type="term" value="C:Golgi membrane"/>
    <property type="evidence" value="ECO:0007669"/>
    <property type="project" value="UniProtKB-SubCell"/>
</dbReference>
<protein>
    <submittedName>
        <fullName evidence="8">Golgi reassembly stacking protein 2</fullName>
    </submittedName>
</protein>
<comment type="caution">
    <text evidence="8">The sequence shown here is derived from an EMBL/GenBank/DDBJ whole genome shotgun (WGS) entry which is preliminary data.</text>
</comment>
<evidence type="ECO:0000256" key="3">
    <source>
        <dbReference type="ARBA" id="ARBA00022737"/>
    </source>
</evidence>
<dbReference type="Proteomes" id="UP000593571">
    <property type="component" value="Unassembled WGS sequence"/>
</dbReference>
<comment type="subcellular location">
    <subcellularLocation>
        <location evidence="1">Golgi apparatus membrane</location>
    </subcellularLocation>
</comment>
<dbReference type="InterPro" id="IPR024958">
    <property type="entry name" value="GRASP_PDZ"/>
</dbReference>
<dbReference type="Gene3D" id="2.30.42.10">
    <property type="match status" value="1"/>
</dbReference>
<keyword evidence="5" id="KW-0472">Membrane</keyword>
<sequence length="311" mass="32045">MNESEDLFSLIEAHEAKPLKLYVYNTDTDNCREVIITPNSAWGGEGSLGCGIGYGYLHRIPTRPFEEGKKISLPGQMAGTPIAPLKDGFMEVQLSSVNPPSLSPPGTTEIEQGLSGLSINTTSPTVSNVLSTGVPTVPLLPPHVNQSFTSVPSMSLATTLPGLMPLPAGLPNLPALPNLNLPAPHALPSVNLPELVNAGLPPLPSLPPRNLPGIAPLPMPSEFLPSFPLVPEVSSAAGSGELLSSLPSTGSPPSDPVMTTARADAASALTVDVMLPTSKAPTTVEDKVSESAPASEKPVLAVTDANASESP</sequence>
<feature type="region of interest" description="Disordered" evidence="6">
    <location>
        <begin position="276"/>
        <end position="311"/>
    </location>
</feature>
<gene>
    <name evidence="8" type="ORF">HJG63_005785</name>
</gene>
<reference evidence="8 9" key="1">
    <citation type="journal article" date="2020" name="Nature">
        <title>Six reference-quality genomes reveal evolution of bat adaptations.</title>
        <authorList>
            <person name="Jebb D."/>
            <person name="Huang Z."/>
            <person name="Pippel M."/>
            <person name="Hughes G.M."/>
            <person name="Lavrichenko K."/>
            <person name="Devanna P."/>
            <person name="Winkler S."/>
            <person name="Jermiin L.S."/>
            <person name="Skirmuntt E.C."/>
            <person name="Katzourakis A."/>
            <person name="Burkitt-Gray L."/>
            <person name="Ray D.A."/>
            <person name="Sullivan K.A.M."/>
            <person name="Roscito J.G."/>
            <person name="Kirilenko B.M."/>
            <person name="Davalos L.M."/>
            <person name="Corthals A.P."/>
            <person name="Power M.L."/>
            <person name="Jones G."/>
            <person name="Ransome R.D."/>
            <person name="Dechmann D.K.N."/>
            <person name="Locatelli A.G."/>
            <person name="Puechmaille S.J."/>
            <person name="Fedrigo O."/>
            <person name="Jarvis E.D."/>
            <person name="Hiller M."/>
            <person name="Vernes S.C."/>
            <person name="Myers E.W."/>
            <person name="Teeling E.C."/>
        </authorList>
    </citation>
    <scope>NUCLEOTIDE SEQUENCE [LARGE SCALE GENOMIC DNA]</scope>
    <source>
        <strain evidence="8">MRouAeg1</strain>
        <tissue evidence="8">Muscle</tissue>
    </source>
</reference>
<evidence type="ECO:0000256" key="2">
    <source>
        <dbReference type="ARBA" id="ARBA00007144"/>
    </source>
</evidence>
<dbReference type="GO" id="GO:0007030">
    <property type="term" value="P:Golgi organization"/>
    <property type="evidence" value="ECO:0007669"/>
    <property type="project" value="TreeGrafter"/>
</dbReference>
<evidence type="ECO:0000259" key="7">
    <source>
        <dbReference type="PROSITE" id="PS51865"/>
    </source>
</evidence>
<keyword evidence="9" id="KW-1185">Reference proteome</keyword>
<dbReference type="InterPro" id="IPR036034">
    <property type="entry name" value="PDZ_sf"/>
</dbReference>
<dbReference type="EMBL" id="JACASE010000002">
    <property type="protein sequence ID" value="KAF6495051.1"/>
    <property type="molecule type" value="Genomic_DNA"/>
</dbReference>
<dbReference type="Pfam" id="PF04495">
    <property type="entry name" value="GRASP55_65"/>
    <property type="match status" value="1"/>
</dbReference>
<keyword evidence="4" id="KW-0333">Golgi apparatus</keyword>
<keyword evidence="3" id="KW-0677">Repeat</keyword>
<proteinExistence type="inferred from homology"/>
<evidence type="ECO:0000256" key="1">
    <source>
        <dbReference type="ARBA" id="ARBA00004394"/>
    </source>
</evidence>
<organism evidence="8 9">
    <name type="scientific">Rousettus aegyptiacus</name>
    <name type="common">Egyptian fruit bat</name>
    <name type="synonym">Pteropus aegyptiacus</name>
    <dbReference type="NCBI Taxonomy" id="9407"/>
    <lineage>
        <taxon>Eukaryota</taxon>
        <taxon>Metazoa</taxon>
        <taxon>Chordata</taxon>
        <taxon>Craniata</taxon>
        <taxon>Vertebrata</taxon>
        <taxon>Euteleostomi</taxon>
        <taxon>Mammalia</taxon>
        <taxon>Eutheria</taxon>
        <taxon>Laurasiatheria</taxon>
        <taxon>Chiroptera</taxon>
        <taxon>Yinpterochiroptera</taxon>
        <taxon>Pteropodoidea</taxon>
        <taxon>Pteropodidae</taxon>
        <taxon>Rousettinae</taxon>
        <taxon>Rousettus</taxon>
    </lineage>
</organism>
<feature type="domain" description="PDZ GRASP-type" evidence="7">
    <location>
        <begin position="1"/>
        <end position="57"/>
    </location>
</feature>
<evidence type="ECO:0000256" key="4">
    <source>
        <dbReference type="ARBA" id="ARBA00023034"/>
    </source>
</evidence>
<evidence type="ECO:0000256" key="6">
    <source>
        <dbReference type="SAM" id="MobiDB-lite"/>
    </source>
</evidence>
<dbReference type="PANTHER" id="PTHR12893">
    <property type="entry name" value="GOLGI REASSEMBLY STACKING PROTEIN GRASP"/>
    <property type="match status" value="1"/>
</dbReference>
<dbReference type="AlphaFoldDB" id="A0A7J8JET5"/>